<dbReference type="InterPro" id="IPR012341">
    <property type="entry name" value="6hp_glycosidase-like_sf"/>
</dbReference>
<comment type="caution">
    <text evidence="3">The sequence shown here is derived from an EMBL/GenBank/DDBJ whole genome shotgun (WGS) entry which is preliminary data.</text>
</comment>
<evidence type="ECO:0000256" key="1">
    <source>
        <dbReference type="SAM" id="SignalP"/>
    </source>
</evidence>
<dbReference type="Gene3D" id="1.50.10.10">
    <property type="match status" value="1"/>
</dbReference>
<sequence length="381" mass="44043">MKNSPLVLVMIFFACKSFYAQLPPVFEDVYHSRATSSPMVRTLLTPKRIVWQTDTTNVFIKNEETLLASGSNQVAVNDKNLFTLISTEDQKPGILLDYGKELYGGVKISMGMRKDKTPLKLRLRFGESVGEAMSEIGYEDNATNEHSLRDFIIEVPWLGSIEVGKTGFRFLRIDVVEKKQIAPIKSVEAVFVYRDIPYLGSFECSDERLNTIWLTGAYTVHLNMQDYLWDGIKRDRLVWVGDLHPEVMTVSTVFGMNEVVTKSLDIARDQYPLPQWMNGISSYSMWWLLIHKEWYRHYGDLTYLKEQKVYMKQLLKQLETFIDKDNAEKLDGHRFLDWPTSEDPKATHAGLQAMMIMTFEAGAYLMKELNDQKFSKECMEV</sequence>
<feature type="signal peptide" evidence="1">
    <location>
        <begin position="1"/>
        <end position="20"/>
    </location>
</feature>
<feature type="chain" id="PRO_5045251658" description="Alpha-L-rhamnosidase six-hairpin glycosidase domain-containing protein" evidence="1">
    <location>
        <begin position="21"/>
        <end position="381"/>
    </location>
</feature>
<feature type="domain" description="Alpha-L-rhamnosidase six-hairpin glycosidase" evidence="2">
    <location>
        <begin position="199"/>
        <end position="344"/>
    </location>
</feature>
<dbReference type="PANTHER" id="PTHR34987:SF6">
    <property type="entry name" value="ALPHA-L-RHAMNOSIDASE SIX-HAIRPIN GLYCOSIDASE DOMAIN-CONTAINING PROTEIN"/>
    <property type="match status" value="1"/>
</dbReference>
<dbReference type="Pfam" id="PF17389">
    <property type="entry name" value="Bac_rhamnosid6H"/>
    <property type="match status" value="1"/>
</dbReference>
<dbReference type="InterPro" id="IPR008928">
    <property type="entry name" value="6-hairpin_glycosidase_sf"/>
</dbReference>
<dbReference type="InterPro" id="IPR035396">
    <property type="entry name" value="Bac_rhamnosid6H"/>
</dbReference>
<reference evidence="3" key="1">
    <citation type="submission" date="2023-07" db="EMBL/GenBank/DDBJ databases">
        <title>Two novel species in the genus Flavivirga.</title>
        <authorList>
            <person name="Kwon K."/>
        </authorList>
    </citation>
    <scope>NUCLEOTIDE SEQUENCE</scope>
    <source>
        <strain evidence="3">KACC 14157</strain>
    </source>
</reference>
<proteinExistence type="predicted"/>
<dbReference type="Proteomes" id="UP001176891">
    <property type="component" value="Unassembled WGS sequence"/>
</dbReference>
<keyword evidence="1" id="KW-0732">Signal</keyword>
<evidence type="ECO:0000313" key="4">
    <source>
        <dbReference type="Proteomes" id="UP001176891"/>
    </source>
</evidence>
<dbReference type="SUPFAM" id="SSF48208">
    <property type="entry name" value="Six-hairpin glycosidases"/>
    <property type="match status" value="1"/>
</dbReference>
<dbReference type="PANTHER" id="PTHR34987">
    <property type="entry name" value="C, PUTATIVE (AFU_ORTHOLOGUE AFUA_3G02880)-RELATED"/>
    <property type="match status" value="1"/>
</dbReference>
<organism evidence="3 4">
    <name type="scientific">Flavivirga amylovorans</name>
    <dbReference type="NCBI Taxonomy" id="870486"/>
    <lineage>
        <taxon>Bacteria</taxon>
        <taxon>Pseudomonadati</taxon>
        <taxon>Bacteroidota</taxon>
        <taxon>Flavobacteriia</taxon>
        <taxon>Flavobacteriales</taxon>
        <taxon>Flavobacteriaceae</taxon>
        <taxon>Flavivirga</taxon>
    </lineage>
</organism>
<keyword evidence="4" id="KW-1185">Reference proteome</keyword>
<name>A0ABT8X3H7_9FLAO</name>
<evidence type="ECO:0000313" key="3">
    <source>
        <dbReference type="EMBL" id="MDO5988518.1"/>
    </source>
</evidence>
<dbReference type="RefSeq" id="WP_303283131.1">
    <property type="nucleotide sequence ID" value="NZ_BAABCZ010000009.1"/>
</dbReference>
<evidence type="ECO:0000259" key="2">
    <source>
        <dbReference type="Pfam" id="PF17389"/>
    </source>
</evidence>
<dbReference type="EMBL" id="JAUOEM010000004">
    <property type="protein sequence ID" value="MDO5988518.1"/>
    <property type="molecule type" value="Genomic_DNA"/>
</dbReference>
<dbReference type="PROSITE" id="PS51257">
    <property type="entry name" value="PROKAR_LIPOPROTEIN"/>
    <property type="match status" value="1"/>
</dbReference>
<gene>
    <name evidence="3" type="ORF">Q4Q39_13985</name>
</gene>
<accession>A0ABT8X3H7</accession>
<protein>
    <recommendedName>
        <fullName evidence="2">Alpha-L-rhamnosidase six-hairpin glycosidase domain-containing protein</fullName>
    </recommendedName>
</protein>